<name>D7G1B0_ECTSI</name>
<comment type="subcellular location">
    <subcellularLocation>
        <location evidence="1">Membrane</location>
        <topology evidence="1">Multi-pass membrane protein</topology>
    </subcellularLocation>
</comment>
<dbReference type="SUPFAM" id="SSF53850">
    <property type="entry name" value="Periplasmic binding protein-like II"/>
    <property type="match status" value="1"/>
</dbReference>
<keyword evidence="9" id="KW-1071">Ligand-gated ion channel</keyword>
<feature type="domain" description="Ionotropic glutamate receptor C-terminal" evidence="13">
    <location>
        <begin position="482"/>
        <end position="591"/>
    </location>
</feature>
<dbReference type="InterPro" id="IPR001638">
    <property type="entry name" value="Solute-binding_3/MltF_N"/>
</dbReference>
<dbReference type="InParanoid" id="D7G1B0"/>
<dbReference type="SUPFAM" id="SSF53822">
    <property type="entry name" value="Periplasmic binding protein-like I"/>
    <property type="match status" value="1"/>
</dbReference>
<accession>D7G1B0</accession>
<evidence type="ECO:0000256" key="6">
    <source>
        <dbReference type="ARBA" id="ARBA00023136"/>
    </source>
</evidence>
<keyword evidence="4 12" id="KW-1133">Transmembrane helix</keyword>
<dbReference type="eggNOG" id="KOG1052">
    <property type="taxonomic scope" value="Eukaryota"/>
</dbReference>
<keyword evidence="7" id="KW-0675">Receptor</keyword>
<evidence type="ECO:0000313" key="15">
    <source>
        <dbReference type="EMBL" id="CBJ33220.1"/>
    </source>
</evidence>
<feature type="compositionally biased region" description="Acidic residues" evidence="11">
    <location>
        <begin position="103"/>
        <end position="116"/>
    </location>
</feature>
<dbReference type="InterPro" id="IPR001320">
    <property type="entry name" value="Iontro_rcpt_C"/>
</dbReference>
<dbReference type="Gene3D" id="3.40.190.10">
    <property type="entry name" value="Periplasmic binding protein-like II"/>
    <property type="match status" value="1"/>
</dbReference>
<dbReference type="InterPro" id="IPR028082">
    <property type="entry name" value="Peripla_BP_I"/>
</dbReference>
<keyword evidence="10" id="KW-0407">Ion channel</keyword>
<feature type="region of interest" description="Disordered" evidence="11">
    <location>
        <begin position="99"/>
        <end position="120"/>
    </location>
</feature>
<evidence type="ECO:0000256" key="12">
    <source>
        <dbReference type="SAM" id="Phobius"/>
    </source>
</evidence>
<keyword evidence="5" id="KW-0406">Ion transport</keyword>
<evidence type="ECO:0000256" key="3">
    <source>
        <dbReference type="ARBA" id="ARBA00022692"/>
    </source>
</evidence>
<dbReference type="GO" id="GO:0016020">
    <property type="term" value="C:membrane"/>
    <property type="evidence" value="ECO:0007669"/>
    <property type="project" value="UniProtKB-SubCell"/>
</dbReference>
<dbReference type="Pfam" id="PF00497">
    <property type="entry name" value="SBP_bac_3"/>
    <property type="match status" value="1"/>
</dbReference>
<keyword evidence="6 12" id="KW-0472">Membrane</keyword>
<evidence type="ECO:0000256" key="11">
    <source>
        <dbReference type="SAM" id="MobiDB-lite"/>
    </source>
</evidence>
<gene>
    <name evidence="15" type="ORF">Esi_0444_0015</name>
</gene>
<dbReference type="EMBL" id="FN649760">
    <property type="protein sequence ID" value="CBJ33220.1"/>
    <property type="molecule type" value="Genomic_DNA"/>
</dbReference>
<keyword evidence="16" id="KW-1185">Reference proteome</keyword>
<evidence type="ECO:0000259" key="13">
    <source>
        <dbReference type="Pfam" id="PF00060"/>
    </source>
</evidence>
<keyword evidence="2" id="KW-0813">Transport</keyword>
<evidence type="ECO:0000256" key="1">
    <source>
        <dbReference type="ARBA" id="ARBA00004141"/>
    </source>
</evidence>
<feature type="domain" description="Solute-binding protein family 3/N-terminal" evidence="14">
    <location>
        <begin position="367"/>
        <end position="463"/>
    </location>
</feature>
<evidence type="ECO:0000259" key="14">
    <source>
        <dbReference type="Pfam" id="PF00497"/>
    </source>
</evidence>
<evidence type="ECO:0000256" key="8">
    <source>
        <dbReference type="ARBA" id="ARBA00023180"/>
    </source>
</evidence>
<proteinExistence type="predicted"/>
<evidence type="ECO:0000256" key="10">
    <source>
        <dbReference type="ARBA" id="ARBA00023303"/>
    </source>
</evidence>
<evidence type="ECO:0000256" key="5">
    <source>
        <dbReference type="ARBA" id="ARBA00023065"/>
    </source>
</evidence>
<dbReference type="Proteomes" id="UP000002630">
    <property type="component" value="Unassembled WGS sequence"/>
</dbReference>
<keyword evidence="3 12" id="KW-0812">Transmembrane</keyword>
<evidence type="ECO:0000256" key="7">
    <source>
        <dbReference type="ARBA" id="ARBA00023170"/>
    </source>
</evidence>
<evidence type="ECO:0000256" key="9">
    <source>
        <dbReference type="ARBA" id="ARBA00023286"/>
    </source>
</evidence>
<evidence type="ECO:0000313" key="16">
    <source>
        <dbReference type="Proteomes" id="UP000002630"/>
    </source>
</evidence>
<evidence type="ECO:0000256" key="2">
    <source>
        <dbReference type="ARBA" id="ARBA00022448"/>
    </source>
</evidence>
<dbReference type="STRING" id="2880.D7G1B0"/>
<sequence length="596" mass="64219">MGSLSNEYLDLPLMSVAGTAARAESRNETEGGYLLHTQPGVVPQMQVLVRLILDMKLARDAVDGRSETTERVWLVHTSDTFGTIATAAFNAAATTISVALPDTSDDDEDDDDDGSGGEERATVEVAGTVVIAASSETMFDSELATLVDNEASIIVLLAEGFDGAIIRTVLSQANEAGLTEGVQWYLPNVAAFDHVFDRNSTYRDASLAFDMRGALGVRACTPRTGKMAQDTLTLANVNGSGLQGIALDSCPFPRNGSWADGALMRDSLLSASGTLVGATGPLGMSVGEDDDGRDADTVTFCAVNLKPDATHGARFEVISTLDGATLESEDGEGFQAISPFQEAQTFPAGALTYPPDRPILQGRHMDVVMRRDAPPFVFVDGDGSSIDDFTGITPEFLKQLADVVGFTYSLRAPPEGTTTPETIEMVRNGSADMTGSWITITSERAEYVSFTYPYFDLGIAFVYLPTIDEGVNFWKAFAPFEASLWLMLLVSLVVTVFLLWLFEGAKNAQFSRGGWGRRHRTVTRGISRSVYVTSSLMMSQLTHKPETLEGYLLTLGWLFTSFVLAASYTAELASFLTASKLETTVRTHRHLSPPPT</sequence>
<evidence type="ECO:0000256" key="4">
    <source>
        <dbReference type="ARBA" id="ARBA00022989"/>
    </source>
</evidence>
<organism evidence="15 16">
    <name type="scientific">Ectocarpus siliculosus</name>
    <name type="common">Brown alga</name>
    <name type="synonym">Conferva siliculosa</name>
    <dbReference type="NCBI Taxonomy" id="2880"/>
    <lineage>
        <taxon>Eukaryota</taxon>
        <taxon>Sar</taxon>
        <taxon>Stramenopiles</taxon>
        <taxon>Ochrophyta</taxon>
        <taxon>PX clade</taxon>
        <taxon>Phaeophyceae</taxon>
        <taxon>Ectocarpales</taxon>
        <taxon>Ectocarpaceae</taxon>
        <taxon>Ectocarpus</taxon>
    </lineage>
</organism>
<dbReference type="GO" id="GO:0015276">
    <property type="term" value="F:ligand-gated monoatomic ion channel activity"/>
    <property type="evidence" value="ECO:0007669"/>
    <property type="project" value="InterPro"/>
</dbReference>
<dbReference type="Gene3D" id="3.40.50.2300">
    <property type="match status" value="1"/>
</dbReference>
<dbReference type="OrthoDB" id="5984008at2759"/>
<dbReference type="AlphaFoldDB" id="D7G1B0"/>
<evidence type="ECO:0008006" key="17">
    <source>
        <dbReference type="Google" id="ProtNLM"/>
    </source>
</evidence>
<feature type="transmembrane region" description="Helical" evidence="12">
    <location>
        <begin position="550"/>
        <end position="570"/>
    </location>
</feature>
<dbReference type="InterPro" id="IPR015683">
    <property type="entry name" value="Ionotropic_Glu_rcpt"/>
</dbReference>
<keyword evidence="8" id="KW-0325">Glycoprotein</keyword>
<feature type="transmembrane region" description="Helical" evidence="12">
    <location>
        <begin position="482"/>
        <end position="502"/>
    </location>
</feature>
<dbReference type="Gene3D" id="1.10.287.70">
    <property type="match status" value="1"/>
</dbReference>
<reference evidence="15 16" key="1">
    <citation type="journal article" date="2010" name="Nature">
        <title>The Ectocarpus genome and the independent evolution of multicellularity in brown algae.</title>
        <authorList>
            <person name="Cock J.M."/>
            <person name="Sterck L."/>
            <person name="Rouze P."/>
            <person name="Scornet D."/>
            <person name="Allen A.E."/>
            <person name="Amoutzias G."/>
            <person name="Anthouard V."/>
            <person name="Artiguenave F."/>
            <person name="Aury J.M."/>
            <person name="Badger J.H."/>
            <person name="Beszteri B."/>
            <person name="Billiau K."/>
            <person name="Bonnet E."/>
            <person name="Bothwell J.H."/>
            <person name="Bowler C."/>
            <person name="Boyen C."/>
            <person name="Brownlee C."/>
            <person name="Carrano C.J."/>
            <person name="Charrier B."/>
            <person name="Cho G.Y."/>
            <person name="Coelho S.M."/>
            <person name="Collen J."/>
            <person name="Corre E."/>
            <person name="Da Silva C."/>
            <person name="Delage L."/>
            <person name="Delaroque N."/>
            <person name="Dittami S.M."/>
            <person name="Doulbeau S."/>
            <person name="Elias M."/>
            <person name="Farnham G."/>
            <person name="Gachon C.M."/>
            <person name="Gschloessl B."/>
            <person name="Heesch S."/>
            <person name="Jabbari K."/>
            <person name="Jubin C."/>
            <person name="Kawai H."/>
            <person name="Kimura K."/>
            <person name="Kloareg B."/>
            <person name="Kupper F.C."/>
            <person name="Lang D."/>
            <person name="Le Bail A."/>
            <person name="Leblanc C."/>
            <person name="Lerouge P."/>
            <person name="Lohr M."/>
            <person name="Lopez P.J."/>
            <person name="Martens C."/>
            <person name="Maumus F."/>
            <person name="Michel G."/>
            <person name="Miranda-Saavedra D."/>
            <person name="Morales J."/>
            <person name="Moreau H."/>
            <person name="Motomura T."/>
            <person name="Nagasato C."/>
            <person name="Napoli C.A."/>
            <person name="Nelson D.R."/>
            <person name="Nyvall-Collen P."/>
            <person name="Peters A.F."/>
            <person name="Pommier C."/>
            <person name="Potin P."/>
            <person name="Poulain J."/>
            <person name="Quesneville H."/>
            <person name="Read B."/>
            <person name="Rensing S.A."/>
            <person name="Ritter A."/>
            <person name="Rousvoal S."/>
            <person name="Samanta M."/>
            <person name="Samson G."/>
            <person name="Schroeder D.C."/>
            <person name="Segurens B."/>
            <person name="Strittmatter M."/>
            <person name="Tonon T."/>
            <person name="Tregear J.W."/>
            <person name="Valentin K."/>
            <person name="von Dassow P."/>
            <person name="Yamagishi T."/>
            <person name="Van de Peer Y."/>
            <person name="Wincker P."/>
        </authorList>
    </citation>
    <scope>NUCLEOTIDE SEQUENCE [LARGE SCALE GENOMIC DNA]</scope>
    <source>
        <strain evidence="16">Ec32 / CCAP1310/4</strain>
    </source>
</reference>
<protein>
    <recommendedName>
        <fullName evidence="17">Ionotropic glutamate receptor C-terminal domain-containing protein</fullName>
    </recommendedName>
</protein>
<dbReference type="PANTHER" id="PTHR18966">
    <property type="entry name" value="IONOTROPIC GLUTAMATE RECEPTOR"/>
    <property type="match status" value="1"/>
</dbReference>
<dbReference type="Pfam" id="PF00060">
    <property type="entry name" value="Lig_chan"/>
    <property type="match status" value="1"/>
</dbReference>